<dbReference type="EMBL" id="CP113865">
    <property type="protein sequence ID" value="WAM33694.1"/>
    <property type="molecule type" value="Genomic_DNA"/>
</dbReference>
<reference evidence="2" key="1">
    <citation type="submission" date="2022-12" db="EMBL/GenBank/DDBJ databases">
        <authorList>
            <person name="Bing R.G."/>
            <person name="Willard D.J."/>
            <person name="Manesh M.J.H."/>
            <person name="Laemthong T."/>
            <person name="Crosby J.R."/>
            <person name="Kelly R.M."/>
        </authorList>
    </citation>
    <scope>NUCLEOTIDE SEQUENCE</scope>
    <source>
        <strain evidence="2">DSM 8990</strain>
    </source>
</reference>
<evidence type="ECO:0000313" key="2">
    <source>
        <dbReference type="EMBL" id="WAM33694.1"/>
    </source>
</evidence>
<sequence>MNAAKFLLCLKENKNIRYIARKLGRSPSTISYEINRGTIVQLKSDLSIFTKYFPETGQDVYEKTVQIA</sequence>
<feature type="domain" description="Transposase IS30-like HTH" evidence="1">
    <location>
        <begin position="10"/>
        <end position="37"/>
    </location>
</feature>
<gene>
    <name evidence="2" type="ORF">OTK00_002220</name>
</gene>
<dbReference type="Proteomes" id="UP001164909">
    <property type="component" value="Chromosome"/>
</dbReference>
<accession>A0ABY7BLK0</accession>
<name>A0ABY7BLK0_9FIRM</name>
<proteinExistence type="predicted"/>
<dbReference type="InterPro" id="IPR025246">
    <property type="entry name" value="IS30-like_HTH"/>
</dbReference>
<evidence type="ECO:0000259" key="1">
    <source>
        <dbReference type="Pfam" id="PF13936"/>
    </source>
</evidence>
<protein>
    <submittedName>
        <fullName evidence="2">Helix-turn-helix domain-containing protein</fullName>
    </submittedName>
</protein>
<evidence type="ECO:0000313" key="3">
    <source>
        <dbReference type="Proteomes" id="UP001164909"/>
    </source>
</evidence>
<organism evidence="2 3">
    <name type="scientific">Caldicellulosiruptor morganii</name>
    <dbReference type="NCBI Taxonomy" id="1387555"/>
    <lineage>
        <taxon>Bacteria</taxon>
        <taxon>Bacillati</taxon>
        <taxon>Bacillota</taxon>
        <taxon>Bacillota incertae sedis</taxon>
        <taxon>Caldicellulosiruptorales</taxon>
        <taxon>Caldicellulosiruptoraceae</taxon>
        <taxon>Caldicellulosiruptor</taxon>
    </lineage>
</organism>
<dbReference type="Pfam" id="PF13936">
    <property type="entry name" value="HTH_38"/>
    <property type="match status" value="1"/>
</dbReference>
<keyword evidence="3" id="KW-1185">Reference proteome</keyword>